<proteinExistence type="predicted"/>
<name>A0A1M7FEE0_9HYPH</name>
<reference evidence="1 2" key="1">
    <citation type="submission" date="2016-11" db="EMBL/GenBank/DDBJ databases">
        <authorList>
            <person name="Jaros S."/>
            <person name="Januszkiewicz K."/>
            <person name="Wedrychowicz H."/>
        </authorList>
    </citation>
    <scope>NUCLEOTIDE SEQUENCE [LARGE SCALE GENOMIC DNA]</scope>
    <source>
        <strain evidence="1 2">DSM 22153</strain>
    </source>
</reference>
<keyword evidence="2" id="KW-1185">Reference proteome</keyword>
<evidence type="ECO:0000313" key="1">
    <source>
        <dbReference type="EMBL" id="SHM02366.1"/>
    </source>
</evidence>
<sequence>MDAIQPLLTESGTLDHYVSQLVGRYNKPGGKSAADFSSDDSLIGDLRKELDLIVRQQAANFHIKAFTAVALRAFWILRGKAA</sequence>
<organism evidence="1 2">
    <name type="scientific">Roseibium suaedae</name>
    <dbReference type="NCBI Taxonomy" id="735517"/>
    <lineage>
        <taxon>Bacteria</taxon>
        <taxon>Pseudomonadati</taxon>
        <taxon>Pseudomonadota</taxon>
        <taxon>Alphaproteobacteria</taxon>
        <taxon>Hyphomicrobiales</taxon>
        <taxon>Stappiaceae</taxon>
        <taxon>Roseibium</taxon>
    </lineage>
</organism>
<dbReference type="RefSeq" id="WP_139251062.1">
    <property type="nucleotide sequence ID" value="NZ_FRBW01000002.1"/>
</dbReference>
<gene>
    <name evidence="1" type="ORF">SAMN05444272_1588</name>
</gene>
<evidence type="ECO:0000313" key="2">
    <source>
        <dbReference type="Proteomes" id="UP000186002"/>
    </source>
</evidence>
<dbReference type="EMBL" id="FRBW01000002">
    <property type="protein sequence ID" value="SHM02366.1"/>
    <property type="molecule type" value="Genomic_DNA"/>
</dbReference>
<accession>A0A1M7FEE0</accession>
<protein>
    <submittedName>
        <fullName evidence="1">Uncharacterized protein</fullName>
    </submittedName>
</protein>
<dbReference type="STRING" id="735517.SAMN05444272_1588"/>
<dbReference type="AlphaFoldDB" id="A0A1M7FEE0"/>
<dbReference type="Proteomes" id="UP000186002">
    <property type="component" value="Unassembled WGS sequence"/>
</dbReference>